<evidence type="ECO:0000256" key="1">
    <source>
        <dbReference type="SAM" id="MobiDB-lite"/>
    </source>
</evidence>
<dbReference type="GO" id="GO:0010073">
    <property type="term" value="P:meristem maintenance"/>
    <property type="evidence" value="ECO:0007669"/>
    <property type="project" value="InterPro"/>
</dbReference>
<reference evidence="5 6" key="1">
    <citation type="journal article" date="2018" name="PLoS Genet.">
        <title>Population sequencing reveals clonal diversity and ancestral inbreeding in the grapevine cultivar Chardonnay.</title>
        <authorList>
            <person name="Roach M.J."/>
            <person name="Johnson D.L."/>
            <person name="Bohlmann J."/>
            <person name="van Vuuren H.J."/>
            <person name="Jones S.J."/>
            <person name="Pretorius I.S."/>
            <person name="Schmidt S.A."/>
            <person name="Borneman A.R."/>
        </authorList>
    </citation>
    <scope>NUCLEOTIDE SEQUENCE [LARGE SCALE GENOMIC DNA]</scope>
    <source>
        <strain evidence="6">cv. Chardonnay</strain>
        <tissue evidence="5">Leaf</tissue>
    </source>
</reference>
<evidence type="ECO:0000259" key="2">
    <source>
        <dbReference type="Pfam" id="PF03108"/>
    </source>
</evidence>
<proteinExistence type="predicted"/>
<evidence type="ECO:0000313" key="6">
    <source>
        <dbReference type="Proteomes" id="UP000288805"/>
    </source>
</evidence>
<dbReference type="Pfam" id="PF10551">
    <property type="entry name" value="MULE"/>
    <property type="match status" value="1"/>
</dbReference>
<feature type="domain" description="MULE transposase" evidence="4">
    <location>
        <begin position="439"/>
        <end position="538"/>
    </location>
</feature>
<dbReference type="Proteomes" id="UP000288805">
    <property type="component" value="Unassembled WGS sequence"/>
</dbReference>
<sequence length="1461" mass="164834">MLRTETDVKYIGDEVVIVPLDVPVSATYEHLLSMIYSRTGIDKKQFQVVLNCRYPLKRENRFQPCPIWDDNSLSQMLKLVNTFGMDKIELYIEQVPVQPWVREQLLGNFTQLLLGQNDNVEEFKYGCGPSSAPVAMTYECRANEDEDEDEEECESQEGDDQSERAEDIQHDDDRVFEVIDEENNNVNVVSSFLALHKAMEGEQGRYVSVDGEENIGNVVSSDWTPWENTNIGNSGGEFMVGQVFNSKIDLQHAAKLYSISAHQEYVVVKSTTKLLVLRCKKAKQSQCPWKLRAMVVKGTTSFAINKYNGPHKCVNPCLNRDHQQLDSNLIAAYIQGMIKAQFTLSVAAIQASIVEKFGYQISYKKASKAKLKALTNLFGDFYKSYAELPHFFIALEQANPGCVVISKTFPGIMENTEIFQRVFWAFHPSIEGFKHCRPVLSIDGTHFYGKYKGTLMIAMGCDGNNQLFPLAFALIEGENIDSWGWFLTCIRTRVTHRRGLCVILDRHPGIMAAMSDVHLGWSEPYAYHRVCMRHLASNFMTRFKDKILKNLMCRAALATKIEKFNKHMNTIGRINAVAQQWLEAIPFEKWALSHDGGRRYGIMTTNMSEVFNSVLKGARANRLASNEEYTPYVDAKIKANVVKAGSHEIVLYDHIRGQFHVKTNKGTKSSSTRGRTYRINLQDTQSYYNSWAPLFHPIFNVYEWPPYDGPIIVPSKSMKRASSGRPKSSHLHNEMDVREGKTSITYPLDTSVLVLQDRHRSHLVDSGQLASVLTCRQHVSRLMREWEMDSLLRPYIIRSGFYGVYRIGHITLDWGLITSLVKRWRPKTHTFHLPVGEMTITLQDVAVILGLRSAISTRWLCHQFSQPPVDLDDATLERYARAFILGLIGSALFTDKKGTHIHMCYLPLLRDLTQTSMYSWGSAVLAHLYRELCRASLDGATDIVGCVTLLQLWSWERLHVGRPDFGRPPAPPAAQHLEHDATNDLPAEQLDHGLQDEALLHEGLPADPLGYAQTHDQVLWEPYMGDLVAHLPAISLANQEIWQTMSPLICFDIVKWHRPERVLRQFGLQQGIPPSCSIKLDLHSVDRRGRHKYDWGAFHAQYITLWGSREERIATAPPMVGVMQFHDPYMEWYRHITRRLITPPLHRDQMRYHSTAAATQLLITGMVEIASRSVGPTSGALGDIHQIAIDILHVIGEEHRIHSLRQSPTSSYPSMSPPVSATTVRMQPIRGRGRGSRRDDGRAGRQPRRSMHPPETMLAPSTSSTPFAPEDSTLPPSPLPSPSPGPSPLGHVISDTTLPSPIFPTTEATIPDVTIPETTPLSTSLPSPLPSLEETTTPHVTSPSSLISPLLKSTIPDVIAPATISDVTIPEITPPSTTLPSPTRLPIETTMHHTLTHVTQLDVCPPRRHRGPRRRRVLPPSAPSQPIHTETWQIAQIDSTEMSLYHRRPQRKRKTPSCGTH</sequence>
<organism evidence="5 6">
    <name type="scientific">Vitis vinifera</name>
    <name type="common">Grape</name>
    <dbReference type="NCBI Taxonomy" id="29760"/>
    <lineage>
        <taxon>Eukaryota</taxon>
        <taxon>Viridiplantae</taxon>
        <taxon>Streptophyta</taxon>
        <taxon>Embryophyta</taxon>
        <taxon>Tracheophyta</taxon>
        <taxon>Spermatophyta</taxon>
        <taxon>Magnoliopsida</taxon>
        <taxon>eudicotyledons</taxon>
        <taxon>Gunneridae</taxon>
        <taxon>Pentapetalae</taxon>
        <taxon>rosids</taxon>
        <taxon>Vitales</taxon>
        <taxon>Vitaceae</taxon>
        <taxon>Viteae</taxon>
        <taxon>Vitis</taxon>
    </lineage>
</organism>
<feature type="region of interest" description="Disordered" evidence="1">
    <location>
        <begin position="1406"/>
        <end position="1429"/>
    </location>
</feature>
<dbReference type="InterPro" id="IPR019557">
    <property type="entry name" value="AminoTfrase-like_pln_mobile"/>
</dbReference>
<comment type="caution">
    <text evidence="5">The sequence shown here is derived from an EMBL/GenBank/DDBJ whole genome shotgun (WGS) entry which is preliminary data.</text>
</comment>
<feature type="compositionally biased region" description="Basic residues" evidence="1">
    <location>
        <begin position="1406"/>
        <end position="1417"/>
    </location>
</feature>
<dbReference type="Pfam" id="PF03108">
    <property type="entry name" value="DBD_Tnp_Mut"/>
    <property type="match status" value="1"/>
</dbReference>
<protein>
    <submittedName>
        <fullName evidence="5">Serine/threonine-protein phosphatase 7 long form-like</fullName>
    </submittedName>
</protein>
<dbReference type="InterPro" id="IPR004332">
    <property type="entry name" value="Transposase_MuDR"/>
</dbReference>
<feature type="domain" description="Aminotransferase-like plant mobile" evidence="3">
    <location>
        <begin position="854"/>
        <end position="1134"/>
    </location>
</feature>
<evidence type="ECO:0000259" key="4">
    <source>
        <dbReference type="Pfam" id="PF10551"/>
    </source>
</evidence>
<evidence type="ECO:0000259" key="3">
    <source>
        <dbReference type="Pfam" id="PF10536"/>
    </source>
</evidence>
<evidence type="ECO:0000313" key="5">
    <source>
        <dbReference type="EMBL" id="RVX10830.1"/>
    </source>
</evidence>
<dbReference type="PANTHER" id="PTHR46033:SF8">
    <property type="entry name" value="PROTEIN MAINTENANCE OF MERISTEMS-LIKE"/>
    <property type="match status" value="1"/>
</dbReference>
<feature type="compositionally biased region" description="Acidic residues" evidence="1">
    <location>
        <begin position="144"/>
        <end position="160"/>
    </location>
</feature>
<accession>A0A438JPD5</accession>
<feature type="domain" description="Aminotransferase-like plant mobile" evidence="3">
    <location>
        <begin position="800"/>
        <end position="852"/>
    </location>
</feature>
<dbReference type="InterPro" id="IPR018289">
    <property type="entry name" value="MULE_transposase_dom"/>
</dbReference>
<feature type="region of interest" description="Disordered" evidence="1">
    <location>
        <begin position="1203"/>
        <end position="1346"/>
    </location>
</feature>
<dbReference type="InterPro" id="IPR044824">
    <property type="entry name" value="MAIN-like"/>
</dbReference>
<dbReference type="PANTHER" id="PTHR46033">
    <property type="entry name" value="PROTEIN MAIN-LIKE 2"/>
    <property type="match status" value="1"/>
</dbReference>
<feature type="domain" description="Transposase MuDR plant" evidence="2">
    <location>
        <begin position="239"/>
        <end position="304"/>
    </location>
</feature>
<gene>
    <name evidence="5" type="primary">MAIL3_44</name>
    <name evidence="5" type="ORF">CK203_018114</name>
</gene>
<name>A0A438JPD5_VITVI</name>
<feature type="region of interest" description="Disordered" evidence="1">
    <location>
        <begin position="142"/>
        <end position="167"/>
    </location>
</feature>
<feature type="compositionally biased region" description="Pro residues" evidence="1">
    <location>
        <begin position="1275"/>
        <end position="1287"/>
    </location>
</feature>
<feature type="compositionally biased region" description="Low complexity" evidence="1">
    <location>
        <begin position="1316"/>
        <end position="1346"/>
    </location>
</feature>
<feature type="compositionally biased region" description="Low complexity" evidence="1">
    <location>
        <begin position="1207"/>
        <end position="1220"/>
    </location>
</feature>
<dbReference type="EMBL" id="QGNW01000033">
    <property type="protein sequence ID" value="RVX10830.1"/>
    <property type="molecule type" value="Genomic_DNA"/>
</dbReference>
<dbReference type="Pfam" id="PF10536">
    <property type="entry name" value="PMD"/>
    <property type="match status" value="2"/>
</dbReference>